<proteinExistence type="evidence at transcript level"/>
<evidence type="ECO:0000259" key="10">
    <source>
        <dbReference type="PROSITE" id="PS50262"/>
    </source>
</evidence>
<dbReference type="InterPro" id="IPR000276">
    <property type="entry name" value="GPCR_Rhodpsn"/>
</dbReference>
<dbReference type="PANTHER" id="PTHR24240">
    <property type="entry name" value="OPSIN"/>
    <property type="match status" value="1"/>
</dbReference>
<accession>A0A455S9V1</accession>
<evidence type="ECO:0000256" key="4">
    <source>
        <dbReference type="ARBA" id="ARBA00023040"/>
    </source>
</evidence>
<sequence>MTSSDYVIGEEAIGGGFTKFEHATVGVLYLLFCVVGVTTNFLTALTFYKDARLLSNGKPWLHICLALANIGVVAPSPFPASSSFSGRWLYGKTVCQVYAFEGMFVGMVAIGSVIGLCLERYYIANTLRSKSKETSGWFYGWTILLIVGNGFFWAVMPLLGWSSYDIEHTGTSCAINWKNPDESFISYMLTLMVFSFALPSAVAFFCLYSTHAKPVDQSTPASDGSGQGQASTSAQTTDQHLGPISEDQMQSLCYVFLLLMLTGWGPFALLCLVTILEGSAGLSMLAGCIPPLTCKLMVSMYPLAYAIISPRFKQSFKALLGGTDKKQD</sequence>
<keyword evidence="6" id="KW-0675">Receptor</keyword>
<feature type="region of interest" description="Disordered" evidence="8">
    <location>
        <begin position="218"/>
        <end position="239"/>
    </location>
</feature>
<dbReference type="PROSITE" id="PS50262">
    <property type="entry name" value="G_PROTEIN_RECEP_F1_2"/>
    <property type="match status" value="1"/>
</dbReference>
<keyword evidence="3 9" id="KW-1133">Transmembrane helix</keyword>
<dbReference type="PRINTS" id="PR00237">
    <property type="entry name" value="GPCRRHODOPSN"/>
</dbReference>
<organism evidence="11">
    <name type="scientific">Ambigolimax valentianus</name>
    <dbReference type="NCBI Taxonomy" id="1338344"/>
    <lineage>
        <taxon>Eukaryota</taxon>
        <taxon>Metazoa</taxon>
        <taxon>Spiralia</taxon>
        <taxon>Lophotrochozoa</taxon>
        <taxon>Mollusca</taxon>
        <taxon>Gastropoda</taxon>
        <taxon>Heterobranchia</taxon>
        <taxon>Euthyneura</taxon>
        <taxon>Panpulmonata</taxon>
        <taxon>Eupulmonata</taxon>
        <taxon>Stylommatophora</taxon>
        <taxon>Helicina</taxon>
        <taxon>Limacoidea</taxon>
        <taxon>Limacidae</taxon>
        <taxon>Ambigolimax</taxon>
    </lineage>
</organism>
<dbReference type="GO" id="GO:0004930">
    <property type="term" value="F:G protein-coupled receptor activity"/>
    <property type="evidence" value="ECO:0007669"/>
    <property type="project" value="UniProtKB-KW"/>
</dbReference>
<feature type="transmembrane region" description="Helical" evidence="9">
    <location>
        <begin position="138"/>
        <end position="164"/>
    </location>
</feature>
<keyword evidence="4" id="KW-0297">G-protein coupled receptor</keyword>
<protein>
    <submittedName>
        <fullName evidence="11">Retinochrome</fullName>
    </submittedName>
</protein>
<evidence type="ECO:0000256" key="7">
    <source>
        <dbReference type="ARBA" id="ARBA00023224"/>
    </source>
</evidence>
<feature type="transmembrane region" description="Helical" evidence="9">
    <location>
        <begin position="27"/>
        <end position="48"/>
    </location>
</feature>
<keyword evidence="7" id="KW-0807">Transducer</keyword>
<evidence type="ECO:0000313" key="11">
    <source>
        <dbReference type="EMBL" id="BBH84663.1"/>
    </source>
</evidence>
<dbReference type="InterPro" id="IPR017452">
    <property type="entry name" value="GPCR_Rhodpsn_7TM"/>
</dbReference>
<dbReference type="Gene3D" id="1.20.1070.10">
    <property type="entry name" value="Rhodopsin 7-helix transmembrane proteins"/>
    <property type="match status" value="1"/>
</dbReference>
<feature type="transmembrane region" description="Helical" evidence="9">
    <location>
        <begin position="184"/>
        <end position="208"/>
    </location>
</feature>
<dbReference type="GO" id="GO:0016020">
    <property type="term" value="C:membrane"/>
    <property type="evidence" value="ECO:0007669"/>
    <property type="project" value="UniProtKB-SubCell"/>
</dbReference>
<dbReference type="Pfam" id="PF00001">
    <property type="entry name" value="7tm_1"/>
    <property type="match status" value="1"/>
</dbReference>
<dbReference type="SUPFAM" id="SSF81321">
    <property type="entry name" value="Family A G protein-coupled receptor-like"/>
    <property type="match status" value="1"/>
</dbReference>
<evidence type="ECO:0000256" key="3">
    <source>
        <dbReference type="ARBA" id="ARBA00022989"/>
    </source>
</evidence>
<feature type="transmembrane region" description="Helical" evidence="9">
    <location>
        <begin position="282"/>
        <end position="308"/>
    </location>
</feature>
<feature type="transmembrane region" description="Helical" evidence="9">
    <location>
        <begin position="98"/>
        <end position="118"/>
    </location>
</feature>
<evidence type="ECO:0000256" key="2">
    <source>
        <dbReference type="ARBA" id="ARBA00022692"/>
    </source>
</evidence>
<dbReference type="EMBL" id="LC440464">
    <property type="protein sequence ID" value="BBH84663.1"/>
    <property type="molecule type" value="mRNA"/>
</dbReference>
<reference evidence="11" key="1">
    <citation type="submission" date="2018-12" db="EMBL/GenBank/DDBJ databases">
        <title>Co-expression of opsin proteins in the eye photoreceptors of the terrestrial slug Limax.</title>
        <authorList>
            <person name="Matsuo R."/>
            <person name="Koyanagi M."/>
            <person name="Sugihara T."/>
            <person name="Terakita A."/>
            <person name="Nagata A."/>
            <person name="Matsuo Y."/>
        </authorList>
    </citation>
    <scope>NUCLEOTIDE SEQUENCE</scope>
</reference>
<evidence type="ECO:0000256" key="9">
    <source>
        <dbReference type="SAM" id="Phobius"/>
    </source>
</evidence>
<dbReference type="InterPro" id="IPR050125">
    <property type="entry name" value="GPCR_opsins"/>
</dbReference>
<dbReference type="AlphaFoldDB" id="A0A455S9V1"/>
<name>A0A455S9V1_9EUPU</name>
<comment type="subcellular location">
    <subcellularLocation>
        <location evidence="1">Membrane</location>
        <topology evidence="1">Multi-pass membrane protein</topology>
    </subcellularLocation>
</comment>
<keyword evidence="2 9" id="KW-0812">Transmembrane</keyword>
<feature type="transmembrane region" description="Helical" evidence="9">
    <location>
        <begin position="252"/>
        <end position="276"/>
    </location>
</feature>
<evidence type="ECO:0000256" key="6">
    <source>
        <dbReference type="ARBA" id="ARBA00023170"/>
    </source>
</evidence>
<feature type="domain" description="G-protein coupled receptors family 1 profile" evidence="10">
    <location>
        <begin position="39"/>
        <end position="305"/>
    </location>
</feature>
<evidence type="ECO:0000256" key="1">
    <source>
        <dbReference type="ARBA" id="ARBA00004141"/>
    </source>
</evidence>
<evidence type="ECO:0000256" key="8">
    <source>
        <dbReference type="SAM" id="MobiDB-lite"/>
    </source>
</evidence>
<keyword evidence="5 9" id="KW-0472">Membrane</keyword>
<evidence type="ECO:0000256" key="5">
    <source>
        <dbReference type="ARBA" id="ARBA00023136"/>
    </source>
</evidence>
<feature type="transmembrane region" description="Helical" evidence="9">
    <location>
        <begin position="60"/>
        <end position="78"/>
    </location>
</feature>